<dbReference type="EMBL" id="KP298002">
    <property type="protein sequence ID" value="AKG49973.1"/>
    <property type="molecule type" value="Genomic_DNA"/>
</dbReference>
<dbReference type="PANTHER" id="PTHR13822">
    <property type="entry name" value="ATP SYNTHASE DELTA/EPSILON CHAIN"/>
    <property type="match status" value="1"/>
</dbReference>
<dbReference type="CDD" id="cd12152">
    <property type="entry name" value="F1-ATPase_delta"/>
    <property type="match status" value="1"/>
</dbReference>
<dbReference type="InterPro" id="IPR020546">
    <property type="entry name" value="ATP_synth_F1_dsu/esu_N"/>
</dbReference>
<keyword evidence="7 9" id="KW-0139">CF(1)</keyword>
<evidence type="ECO:0000256" key="6">
    <source>
        <dbReference type="ARBA" id="ARBA00023136"/>
    </source>
</evidence>
<evidence type="ECO:0000259" key="11">
    <source>
        <dbReference type="Pfam" id="PF02823"/>
    </source>
</evidence>
<dbReference type="GO" id="GO:0045259">
    <property type="term" value="C:proton-transporting ATP synthase complex"/>
    <property type="evidence" value="ECO:0007669"/>
    <property type="project" value="UniProtKB-KW"/>
</dbReference>
<feature type="domain" description="ATP synthase F1 complex delta/epsilon subunit N-terminal" evidence="11">
    <location>
        <begin position="3"/>
        <end position="78"/>
    </location>
</feature>
<dbReference type="HAMAP" id="MF_00530">
    <property type="entry name" value="ATP_synth_epsil_bac"/>
    <property type="match status" value="1"/>
</dbReference>
<dbReference type="NCBIfam" id="TIGR01216">
    <property type="entry name" value="ATP_synt_epsi"/>
    <property type="match status" value="1"/>
</dbReference>
<evidence type="ECO:0000313" key="13">
    <source>
        <dbReference type="EMBL" id="AMM05401.1"/>
    </source>
</evidence>
<evidence type="ECO:0000313" key="12">
    <source>
        <dbReference type="EMBL" id="AKG49973.1"/>
    </source>
</evidence>
<dbReference type="SUPFAM" id="SSF51344">
    <property type="entry name" value="Epsilon subunit of F1F0-ATP synthase N-terminal domain"/>
    <property type="match status" value="1"/>
</dbReference>
<dbReference type="GO" id="GO:0005524">
    <property type="term" value="F:ATP binding"/>
    <property type="evidence" value="ECO:0007669"/>
    <property type="project" value="UniProtKB-UniRule"/>
</dbReference>
<dbReference type="GeneID" id="26381323"/>
<dbReference type="GO" id="GO:0009535">
    <property type="term" value="C:chloroplast thylakoid membrane"/>
    <property type="evidence" value="ECO:0007669"/>
    <property type="project" value="UniProtKB-SubCell"/>
</dbReference>
<reference evidence="12" key="1">
    <citation type="journal article" date="2015" name="PLoS ONE">
        <title>Complete Plastid Genome Sequence of the Brown Alga Undaria pinnatifida.</title>
        <authorList>
            <person name="Zhang L."/>
            <person name="Wang X."/>
            <person name="Liu T."/>
            <person name="Wang G."/>
            <person name="Chi S."/>
            <person name="Liu C."/>
            <person name="Wang H."/>
        </authorList>
    </citation>
    <scope>NUCLEOTIDE SEQUENCE</scope>
</reference>
<dbReference type="Gene3D" id="2.60.15.10">
    <property type="entry name" value="F0F1 ATP synthase delta/epsilon subunit, N-terminal"/>
    <property type="match status" value="1"/>
</dbReference>
<gene>
    <name evidence="9 12" type="primary">atpE</name>
    <name evidence="12" type="ORF">LEIZ77</name>
</gene>
<sequence length="134" mass="14509">MSLNIRVIAPDGLIWDTSSDEVVLPSLTGQLGILTGHAPLITALEIGILRIKVNSSWTPIIVLGGFAVIKNDEVIVLISGVEEIVKQDYAEAKEFLATATKNLDLAETTKEKIDASQEMKIASSKLQAFKFIES</sequence>
<comment type="subunit">
    <text evidence="9 10">F-type ATPases have 2 components, CF(1) - the catalytic core - and CF(0) - the membrane proton channel. CF(1) has five subunits: alpha(3), beta(3), gamma(1), delta(1), epsilon(1). CF(0) has three main subunits: a, b and c.</text>
</comment>
<keyword evidence="6 9" id="KW-0472">Membrane</keyword>
<evidence type="ECO:0000256" key="5">
    <source>
        <dbReference type="ARBA" id="ARBA00023078"/>
    </source>
</evidence>
<evidence type="ECO:0000256" key="10">
    <source>
        <dbReference type="RuleBase" id="RU003655"/>
    </source>
</evidence>
<name>A0A0R6M4U2_UNDPI</name>
<protein>
    <recommendedName>
        <fullName evidence="9 10">ATP synthase epsilon chain, chloroplastic</fullName>
    </recommendedName>
    <alternativeName>
        <fullName evidence="9">ATP synthase F1 sector epsilon subunit</fullName>
    </alternativeName>
    <alternativeName>
        <fullName evidence="9">F-ATPase epsilon subunit</fullName>
    </alternativeName>
</protein>
<proteinExistence type="inferred from homology"/>
<evidence type="ECO:0000256" key="3">
    <source>
        <dbReference type="ARBA" id="ARBA00022448"/>
    </source>
</evidence>
<dbReference type="EMBL" id="KU200463">
    <property type="protein sequence ID" value="AMM05401.1"/>
    <property type="molecule type" value="Genomic_DNA"/>
</dbReference>
<keyword evidence="5 9" id="KW-0793">Thylakoid</keyword>
<keyword evidence="10 12" id="KW-0934">Plastid</keyword>
<keyword evidence="8 9" id="KW-0066">ATP synthesis</keyword>
<comment type="function">
    <text evidence="9 10">Produces ATP from ADP in the presence of a proton gradient across the membrane.</text>
</comment>
<evidence type="ECO:0000256" key="9">
    <source>
        <dbReference type="HAMAP-Rule" id="MF_00530"/>
    </source>
</evidence>
<dbReference type="PANTHER" id="PTHR13822:SF10">
    <property type="entry name" value="ATP SYNTHASE EPSILON CHAIN, CHLOROPLASTIC"/>
    <property type="match status" value="1"/>
</dbReference>
<evidence type="ECO:0000256" key="2">
    <source>
        <dbReference type="ARBA" id="ARBA00005712"/>
    </source>
</evidence>
<dbReference type="RefSeq" id="YP_009182548.1">
    <property type="nucleotide sequence ID" value="NC_028503.1"/>
</dbReference>
<evidence type="ECO:0000256" key="4">
    <source>
        <dbReference type="ARBA" id="ARBA00023065"/>
    </source>
</evidence>
<keyword evidence="4 9" id="KW-0406">Ion transport</keyword>
<accession>A0A0R6M4U2</accession>
<dbReference type="GO" id="GO:0046933">
    <property type="term" value="F:proton-transporting ATP synthase activity, rotational mechanism"/>
    <property type="evidence" value="ECO:0007669"/>
    <property type="project" value="UniProtKB-UniRule"/>
</dbReference>
<dbReference type="InterPro" id="IPR036771">
    <property type="entry name" value="ATPsynth_dsu/esu_N"/>
</dbReference>
<dbReference type="InterPro" id="IPR001469">
    <property type="entry name" value="ATP_synth_F1_dsu/esu"/>
</dbReference>
<evidence type="ECO:0000256" key="8">
    <source>
        <dbReference type="ARBA" id="ARBA00023310"/>
    </source>
</evidence>
<evidence type="ECO:0000256" key="1">
    <source>
        <dbReference type="ARBA" id="ARBA00004170"/>
    </source>
</evidence>
<reference evidence="13" key="2">
    <citation type="submission" date="2015-11" db="EMBL/GenBank/DDBJ databases">
        <title>The complete chloroplast genome of Wakame (Undaria pinnatifida), an important economic macroalga of the family Alariaceae.</title>
        <authorList>
            <person name="Zhang Y."/>
            <person name="Hsiao C.-D."/>
        </authorList>
    </citation>
    <scope>NUCLEOTIDE SEQUENCE</scope>
</reference>
<comment type="similarity">
    <text evidence="2 9 10">Belongs to the ATPase epsilon chain family.</text>
</comment>
<keyword evidence="9 10" id="KW-0375">Hydrogen ion transport</keyword>
<geneLocation type="chloroplast" evidence="12"/>
<organism evidence="12">
    <name type="scientific">Undaria pinnatifida</name>
    <name type="common">Wakame</name>
    <name type="synonym">Alaria pinnatifida</name>
    <dbReference type="NCBI Taxonomy" id="74381"/>
    <lineage>
        <taxon>Eukaryota</taxon>
        <taxon>Sar</taxon>
        <taxon>Stramenopiles</taxon>
        <taxon>Ochrophyta</taxon>
        <taxon>PX clade</taxon>
        <taxon>Phaeophyceae</taxon>
        <taxon>Laminariales</taxon>
        <taxon>Alariaceae</taxon>
        <taxon>Undaria</taxon>
    </lineage>
</organism>
<comment type="subcellular location">
    <subcellularLocation>
        <location evidence="1">Membrane</location>
        <topology evidence="1">Peripheral membrane protein</topology>
    </subcellularLocation>
    <subcellularLocation>
        <location evidence="9">Plastid</location>
        <location evidence="9">Chloroplast thylakoid membrane</location>
        <topology evidence="9">Peripheral membrane protein</topology>
    </subcellularLocation>
</comment>
<dbReference type="Pfam" id="PF02823">
    <property type="entry name" value="ATP-synt_DE_N"/>
    <property type="match status" value="1"/>
</dbReference>
<keyword evidence="3 9" id="KW-0813">Transport</keyword>
<keyword evidence="12" id="KW-0150">Chloroplast</keyword>
<evidence type="ECO:0000256" key="7">
    <source>
        <dbReference type="ARBA" id="ARBA00023196"/>
    </source>
</evidence>
<dbReference type="AlphaFoldDB" id="A0A0R6M4U2"/>